<dbReference type="InterPro" id="IPR036388">
    <property type="entry name" value="WH-like_DNA-bd_sf"/>
</dbReference>
<dbReference type="Proteomes" id="UP000190837">
    <property type="component" value="Unassembled WGS sequence"/>
</dbReference>
<evidence type="ECO:0000256" key="7">
    <source>
        <dbReference type="ARBA" id="ARBA00023125"/>
    </source>
</evidence>
<sequence length="293" mass="33341">MLERHHLNIIRAVVEHGTLTKAAETLYLSQSALSHTIKKLEEQLGAPLWNKDGRNLRLTQAGERLHRFAQNILPQFDHLEEQLGYYARGQSGLLRIGMECHPCYQWLLKIVAPYLEAWPRVDVDVKQQFQFKGAGALLAYEVDILITPDPVQTAGLHYLPVFPYEQVLVVARDHPLAAKDTVQPEDLAHETLLTYPVPVERLDIYQQFLLPAERSVAAHRTLETTEILLQMVAANRGVTALPHWLIREQAAHLPLACLRLGNGIYKHIHLGLRDGERQVDYIDGFIRIAEGMR</sequence>
<evidence type="ECO:0000256" key="8">
    <source>
        <dbReference type="ARBA" id="ARBA00023163"/>
    </source>
</evidence>
<dbReference type="SUPFAM" id="SSF53850">
    <property type="entry name" value="Periplasmic binding protein-like II"/>
    <property type="match status" value="1"/>
</dbReference>
<dbReference type="CDD" id="cd08441">
    <property type="entry name" value="PBP2_MetR"/>
    <property type="match status" value="1"/>
</dbReference>
<dbReference type="GO" id="GO:0032993">
    <property type="term" value="C:protein-DNA complex"/>
    <property type="evidence" value="ECO:0007669"/>
    <property type="project" value="TreeGrafter"/>
</dbReference>
<evidence type="ECO:0000256" key="5">
    <source>
        <dbReference type="ARBA" id="ARBA00022605"/>
    </source>
</evidence>
<dbReference type="RefSeq" id="WP_048714560.1">
    <property type="nucleotide sequence ID" value="NZ_CALFOW010000095.1"/>
</dbReference>
<dbReference type="Gene3D" id="3.40.190.10">
    <property type="entry name" value="Periplasmic binding protein-like II"/>
    <property type="match status" value="1"/>
</dbReference>
<dbReference type="Pfam" id="PF00126">
    <property type="entry name" value="HTH_1"/>
    <property type="match status" value="1"/>
</dbReference>
<dbReference type="InterPro" id="IPR000847">
    <property type="entry name" value="LysR_HTH_N"/>
</dbReference>
<evidence type="ECO:0000256" key="3">
    <source>
        <dbReference type="ARBA" id="ARBA00019365"/>
    </source>
</evidence>
<accession>A0A1C3H2A1</accession>
<dbReference type="AlphaFoldDB" id="A0A1C3H2A1"/>
<gene>
    <name evidence="11" type="ORF">CHUV0807_0330</name>
</gene>
<keyword evidence="9" id="KW-0486">Methionine biosynthesis</keyword>
<dbReference type="PROSITE" id="PS50931">
    <property type="entry name" value="HTH_LYSR"/>
    <property type="match status" value="1"/>
</dbReference>
<evidence type="ECO:0000256" key="2">
    <source>
        <dbReference type="ARBA" id="ARBA00009437"/>
    </source>
</evidence>
<evidence type="ECO:0000313" key="11">
    <source>
        <dbReference type="EMBL" id="SAM57654.1"/>
    </source>
</evidence>
<evidence type="ECO:0000313" key="12">
    <source>
        <dbReference type="Proteomes" id="UP000190837"/>
    </source>
</evidence>
<keyword evidence="6" id="KW-0805">Transcription regulation</keyword>
<keyword evidence="4" id="KW-0963">Cytoplasm</keyword>
<feature type="domain" description="HTH lysR-type" evidence="10">
    <location>
        <begin position="1"/>
        <end position="59"/>
    </location>
</feature>
<dbReference type="GO" id="GO:0003700">
    <property type="term" value="F:DNA-binding transcription factor activity"/>
    <property type="evidence" value="ECO:0007669"/>
    <property type="project" value="InterPro"/>
</dbReference>
<dbReference type="InterPro" id="IPR036390">
    <property type="entry name" value="WH_DNA-bd_sf"/>
</dbReference>
<name>A0A1C3H2A1_9GAMM</name>
<dbReference type="GO" id="GO:0005737">
    <property type="term" value="C:cytoplasm"/>
    <property type="evidence" value="ECO:0007669"/>
    <property type="project" value="UniProtKB-SubCell"/>
</dbReference>
<dbReference type="GO" id="GO:0003677">
    <property type="term" value="F:DNA binding"/>
    <property type="evidence" value="ECO:0007669"/>
    <property type="project" value="UniProtKB-KW"/>
</dbReference>
<dbReference type="Pfam" id="PF03466">
    <property type="entry name" value="LysR_substrate"/>
    <property type="match status" value="1"/>
</dbReference>
<dbReference type="InterPro" id="IPR037406">
    <property type="entry name" value="MetR_PBP2"/>
</dbReference>
<evidence type="ECO:0000256" key="4">
    <source>
        <dbReference type="ARBA" id="ARBA00022490"/>
    </source>
</evidence>
<dbReference type="PANTHER" id="PTHR30346:SF28">
    <property type="entry name" value="HTH-TYPE TRANSCRIPTIONAL REGULATOR CYNR"/>
    <property type="match status" value="1"/>
</dbReference>
<evidence type="ECO:0000256" key="6">
    <source>
        <dbReference type="ARBA" id="ARBA00023015"/>
    </source>
</evidence>
<dbReference type="GO" id="GO:0009086">
    <property type="term" value="P:methionine biosynthetic process"/>
    <property type="evidence" value="ECO:0007669"/>
    <property type="project" value="UniProtKB-KW"/>
</dbReference>
<reference evidence="12" key="1">
    <citation type="submission" date="2016-04" db="EMBL/GenBank/DDBJ databases">
        <authorList>
            <person name="Tagini F."/>
        </authorList>
    </citation>
    <scope>NUCLEOTIDE SEQUENCE [LARGE SCALE GENOMIC DNA]</scope>
    <source>
        <strain evidence="12">CHUV0807</strain>
    </source>
</reference>
<organism evidence="11 12">
    <name type="scientific">Cardiobacterium hominis</name>
    <dbReference type="NCBI Taxonomy" id="2718"/>
    <lineage>
        <taxon>Bacteria</taxon>
        <taxon>Pseudomonadati</taxon>
        <taxon>Pseudomonadota</taxon>
        <taxon>Gammaproteobacteria</taxon>
        <taxon>Cardiobacteriales</taxon>
        <taxon>Cardiobacteriaceae</taxon>
        <taxon>Cardiobacterium</taxon>
    </lineage>
</organism>
<evidence type="ECO:0000259" key="10">
    <source>
        <dbReference type="PROSITE" id="PS50931"/>
    </source>
</evidence>
<keyword evidence="7" id="KW-0238">DNA-binding</keyword>
<dbReference type="Gene3D" id="1.10.10.10">
    <property type="entry name" value="Winged helix-like DNA-binding domain superfamily/Winged helix DNA-binding domain"/>
    <property type="match status" value="1"/>
</dbReference>
<dbReference type="SUPFAM" id="SSF46785">
    <property type="entry name" value="Winged helix' DNA-binding domain"/>
    <property type="match status" value="1"/>
</dbReference>
<comment type="similarity">
    <text evidence="2">Belongs to the LysR transcriptional regulatory family.</text>
</comment>
<keyword evidence="8" id="KW-0804">Transcription</keyword>
<dbReference type="PRINTS" id="PR00039">
    <property type="entry name" value="HTHLYSR"/>
</dbReference>
<dbReference type="PANTHER" id="PTHR30346">
    <property type="entry name" value="TRANSCRIPTIONAL DUAL REGULATOR HCAR-RELATED"/>
    <property type="match status" value="1"/>
</dbReference>
<dbReference type="FunFam" id="1.10.10.10:FF:000001">
    <property type="entry name" value="LysR family transcriptional regulator"/>
    <property type="match status" value="1"/>
</dbReference>
<proteinExistence type="inferred from homology"/>
<keyword evidence="5" id="KW-0028">Amino-acid biosynthesis</keyword>
<dbReference type="InterPro" id="IPR005119">
    <property type="entry name" value="LysR_subst-bd"/>
</dbReference>
<evidence type="ECO:0000256" key="9">
    <source>
        <dbReference type="ARBA" id="ARBA00023167"/>
    </source>
</evidence>
<evidence type="ECO:0000256" key="1">
    <source>
        <dbReference type="ARBA" id="ARBA00004496"/>
    </source>
</evidence>
<comment type="subcellular location">
    <subcellularLocation>
        <location evidence="1">Cytoplasm</location>
    </subcellularLocation>
</comment>
<protein>
    <recommendedName>
        <fullName evidence="3">HTH-type transcriptional regulator MetR</fullName>
    </recommendedName>
</protein>
<dbReference type="EMBL" id="FKLO01000016">
    <property type="protein sequence ID" value="SAM57654.1"/>
    <property type="molecule type" value="Genomic_DNA"/>
</dbReference>